<feature type="chain" id="PRO_5007572734" description="Bdellovibrio beta-sandwich domain-containing protein" evidence="1">
    <location>
        <begin position="21"/>
        <end position="228"/>
    </location>
</feature>
<dbReference type="EMBL" id="LUKE01000003">
    <property type="protein sequence ID" value="KYG63976.1"/>
    <property type="molecule type" value="Genomic_DNA"/>
</dbReference>
<keyword evidence="1" id="KW-0732">Signal</keyword>
<accession>A0A150WJT8</accession>
<comment type="caution">
    <text evidence="2">The sequence shown here is derived from an EMBL/GenBank/DDBJ whole genome shotgun (WGS) entry which is preliminary data.</text>
</comment>
<dbReference type="RefSeq" id="WP_061835909.1">
    <property type="nucleotide sequence ID" value="NZ_LUKE01000003.1"/>
</dbReference>
<evidence type="ECO:0000313" key="2">
    <source>
        <dbReference type="EMBL" id="KYG63976.1"/>
    </source>
</evidence>
<evidence type="ECO:0000256" key="1">
    <source>
        <dbReference type="SAM" id="SignalP"/>
    </source>
</evidence>
<evidence type="ECO:0008006" key="4">
    <source>
        <dbReference type="Google" id="ProtNLM"/>
    </source>
</evidence>
<sequence length="228" mass="25210">MKTNFLIYVMIAFAQTSAQAQLMDLPNPFDDAASTPTYEVEAPLSIGSEVVFIRNRKYDIGLVVDFAGDRVWLRSLNSNTIHEESLDRVSVKTAQCSSLGYCPSDRVLSRYKGIESSGGAQLGERYSTGIVLGLYKPNLVAIKDNEDGRIDIKEQNSVYGKDVRCDAYSSICVGDKINSSYVSGRPYDYPGTVSGVYSNGAIFIKNNGREIQVFLDRNSFKFKQSSSQ</sequence>
<evidence type="ECO:0000313" key="3">
    <source>
        <dbReference type="Proteomes" id="UP000075320"/>
    </source>
</evidence>
<keyword evidence="3" id="KW-1185">Reference proteome</keyword>
<dbReference type="Proteomes" id="UP000075320">
    <property type="component" value="Unassembled WGS sequence"/>
</dbReference>
<protein>
    <recommendedName>
        <fullName evidence="4">Bdellovibrio beta-sandwich domain-containing protein</fullName>
    </recommendedName>
</protein>
<organism evidence="2 3">
    <name type="scientific">Bdellovibrio bacteriovorus</name>
    <dbReference type="NCBI Taxonomy" id="959"/>
    <lineage>
        <taxon>Bacteria</taxon>
        <taxon>Pseudomonadati</taxon>
        <taxon>Bdellovibrionota</taxon>
        <taxon>Bdellovibrionia</taxon>
        <taxon>Bdellovibrionales</taxon>
        <taxon>Pseudobdellovibrionaceae</taxon>
        <taxon>Bdellovibrio</taxon>
    </lineage>
</organism>
<name>A0A150WJT8_BDEBC</name>
<proteinExistence type="predicted"/>
<gene>
    <name evidence="2" type="ORF">AZI86_14295</name>
</gene>
<feature type="signal peptide" evidence="1">
    <location>
        <begin position="1"/>
        <end position="20"/>
    </location>
</feature>
<reference evidence="2 3" key="1">
    <citation type="submission" date="2016-03" db="EMBL/GenBank/DDBJ databases">
        <authorList>
            <person name="Ploux O."/>
        </authorList>
    </citation>
    <scope>NUCLEOTIDE SEQUENCE [LARGE SCALE GENOMIC DNA]</scope>
    <source>
        <strain evidence="2 3">R0</strain>
    </source>
</reference>
<dbReference type="AlphaFoldDB" id="A0A150WJT8"/>